<proteinExistence type="predicted"/>
<accession>A0ABU4PQA5</accession>
<dbReference type="InterPro" id="IPR003347">
    <property type="entry name" value="JmjC_dom"/>
</dbReference>
<reference evidence="2 3" key="1">
    <citation type="submission" date="2023-11" db="EMBL/GenBank/DDBJ databases">
        <title>MicrobeMod: A computational toolkit for identifying prokaryotic methylation and restriction-modification with nanopore sequencing.</title>
        <authorList>
            <person name="Crits-Christoph A."/>
            <person name="Kang S.C."/>
            <person name="Lee H."/>
            <person name="Ostrov N."/>
        </authorList>
    </citation>
    <scope>NUCLEOTIDE SEQUENCE [LARGE SCALE GENOMIC DNA]</scope>
    <source>
        <strain evidence="2 3">ATCC 14820</strain>
    </source>
</reference>
<dbReference type="InterPro" id="IPR041667">
    <property type="entry name" value="Cupin_8"/>
</dbReference>
<dbReference type="SMART" id="SM00558">
    <property type="entry name" value="JmjC"/>
    <property type="match status" value="1"/>
</dbReference>
<dbReference type="Pfam" id="PF13621">
    <property type="entry name" value="Cupin_8"/>
    <property type="match status" value="1"/>
</dbReference>
<dbReference type="PANTHER" id="PTHR12461">
    <property type="entry name" value="HYPOXIA-INDUCIBLE FACTOR 1 ALPHA INHIBITOR-RELATED"/>
    <property type="match status" value="1"/>
</dbReference>
<dbReference type="InterPro" id="IPR014710">
    <property type="entry name" value="RmlC-like_jellyroll"/>
</dbReference>
<dbReference type="EMBL" id="JAWXXV010000001">
    <property type="protein sequence ID" value="MDX5985332.1"/>
    <property type="molecule type" value="Genomic_DNA"/>
</dbReference>
<sequence length="334" mass="36778">MSTPAPEPLLDPAGLIAQQQPVVLRGLVRDWPLVAKGLEGPEAAVAYLKSFYSGTAVVGYSGPPEIGGRFFYNADLTAMNFTATRVKLDAFLDRMLATLDDAQADALYVGSTDLDTYLPSFRAENDLALPPEAFGGATPLASIWIGNRTTAATHYDMSNNIACCLVGRRRFTLFPPDQVANLYPGPLEPTPGGQVVSMVDLRAPDLDRYPRFARALVAAQVFDLEPGDVLVYPALWWHNVEALEPFNVLVNYWWNAAPRFLDTPMTTLLHGLLSLRDRPLTEKQAWRALFDHYVFGPADAAADHLPEAARGPLAPLDDLTARRLRAHLLQRLNR</sequence>
<dbReference type="PROSITE" id="PS51184">
    <property type="entry name" value="JMJC"/>
    <property type="match status" value="1"/>
</dbReference>
<feature type="domain" description="JmjC" evidence="1">
    <location>
        <begin position="107"/>
        <end position="272"/>
    </location>
</feature>
<dbReference type="RefSeq" id="WP_010408360.1">
    <property type="nucleotide sequence ID" value="NZ_JAWXXV010000001.1"/>
</dbReference>
<dbReference type="Gene3D" id="2.60.120.10">
    <property type="entry name" value="Jelly Rolls"/>
    <property type="match status" value="1"/>
</dbReference>
<name>A0ABU4PQA5_9SPHN</name>
<comment type="caution">
    <text evidence="2">The sequence shown here is derived from an EMBL/GenBank/DDBJ whole genome shotgun (WGS) entry which is preliminary data.</text>
</comment>
<gene>
    <name evidence="2" type="ORF">SIL82_13830</name>
</gene>
<dbReference type="Proteomes" id="UP001279660">
    <property type="component" value="Unassembled WGS sequence"/>
</dbReference>
<keyword evidence="3" id="KW-1185">Reference proteome</keyword>
<evidence type="ECO:0000259" key="1">
    <source>
        <dbReference type="PROSITE" id="PS51184"/>
    </source>
</evidence>
<protein>
    <submittedName>
        <fullName evidence="2">Cupin-like domain-containing protein</fullName>
    </submittedName>
</protein>
<dbReference type="PANTHER" id="PTHR12461:SF105">
    <property type="entry name" value="HYPOXIA-INDUCIBLE FACTOR 1-ALPHA INHIBITOR"/>
    <property type="match status" value="1"/>
</dbReference>
<evidence type="ECO:0000313" key="3">
    <source>
        <dbReference type="Proteomes" id="UP001279660"/>
    </source>
</evidence>
<organism evidence="2 3">
    <name type="scientific">Sphingomonas echinoides</name>
    <dbReference type="NCBI Taxonomy" id="59803"/>
    <lineage>
        <taxon>Bacteria</taxon>
        <taxon>Pseudomonadati</taxon>
        <taxon>Pseudomonadota</taxon>
        <taxon>Alphaproteobacteria</taxon>
        <taxon>Sphingomonadales</taxon>
        <taxon>Sphingomonadaceae</taxon>
        <taxon>Sphingomonas</taxon>
    </lineage>
</organism>
<dbReference type="SUPFAM" id="SSF51197">
    <property type="entry name" value="Clavaminate synthase-like"/>
    <property type="match status" value="1"/>
</dbReference>
<evidence type="ECO:0000313" key="2">
    <source>
        <dbReference type="EMBL" id="MDX5985332.1"/>
    </source>
</evidence>